<dbReference type="Proteomes" id="UP001215598">
    <property type="component" value="Unassembled WGS sequence"/>
</dbReference>
<protein>
    <submittedName>
        <fullName evidence="1">Uncharacterized protein</fullName>
    </submittedName>
</protein>
<proteinExistence type="predicted"/>
<gene>
    <name evidence="1" type="ORF">B0H16DRAFT_1764005</name>
</gene>
<sequence>MLNGMFLSAWNSGRNFVAGKAPDLPTYGILVEGDTQLKCTEVAGANFMVVDLDFTVVLAIPPSALRALLLQLDTVRAASLDASTAYSSLNMHAALSRGSGGFPILAAYPTKTTFPGHSSALLLPFRYRSVPPDNNCPASGTCANAPANRDSDFGGHGGKNSADAVFGAERFFVCGGCSGPNCRRRRLRAASSRGVSRRAPAHQDVLQGLDLKEYLMDGFPKAPGLEFVITSHAR</sequence>
<dbReference type="EMBL" id="JARKIB010000121">
    <property type="protein sequence ID" value="KAJ7736429.1"/>
    <property type="molecule type" value="Genomic_DNA"/>
</dbReference>
<reference evidence="1" key="1">
    <citation type="submission" date="2023-03" db="EMBL/GenBank/DDBJ databases">
        <title>Massive genome expansion in bonnet fungi (Mycena s.s.) driven by repeated elements and novel gene families across ecological guilds.</title>
        <authorList>
            <consortium name="Lawrence Berkeley National Laboratory"/>
            <person name="Harder C.B."/>
            <person name="Miyauchi S."/>
            <person name="Viragh M."/>
            <person name="Kuo A."/>
            <person name="Thoen E."/>
            <person name="Andreopoulos B."/>
            <person name="Lu D."/>
            <person name="Skrede I."/>
            <person name="Drula E."/>
            <person name="Henrissat B."/>
            <person name="Morin E."/>
            <person name="Kohler A."/>
            <person name="Barry K."/>
            <person name="LaButti K."/>
            <person name="Morin E."/>
            <person name="Salamov A."/>
            <person name="Lipzen A."/>
            <person name="Mereny Z."/>
            <person name="Hegedus B."/>
            <person name="Baldrian P."/>
            <person name="Stursova M."/>
            <person name="Weitz H."/>
            <person name="Taylor A."/>
            <person name="Grigoriev I.V."/>
            <person name="Nagy L.G."/>
            <person name="Martin F."/>
            <person name="Kauserud H."/>
        </authorList>
    </citation>
    <scope>NUCLEOTIDE SEQUENCE</scope>
    <source>
        <strain evidence="1">CBHHK182m</strain>
    </source>
</reference>
<organism evidence="1 2">
    <name type="scientific">Mycena metata</name>
    <dbReference type="NCBI Taxonomy" id="1033252"/>
    <lineage>
        <taxon>Eukaryota</taxon>
        <taxon>Fungi</taxon>
        <taxon>Dikarya</taxon>
        <taxon>Basidiomycota</taxon>
        <taxon>Agaricomycotina</taxon>
        <taxon>Agaricomycetes</taxon>
        <taxon>Agaricomycetidae</taxon>
        <taxon>Agaricales</taxon>
        <taxon>Marasmiineae</taxon>
        <taxon>Mycenaceae</taxon>
        <taxon>Mycena</taxon>
    </lineage>
</organism>
<evidence type="ECO:0000313" key="1">
    <source>
        <dbReference type="EMBL" id="KAJ7736429.1"/>
    </source>
</evidence>
<accession>A0AAD7I8S2</accession>
<keyword evidence="2" id="KW-1185">Reference proteome</keyword>
<evidence type="ECO:0000313" key="2">
    <source>
        <dbReference type="Proteomes" id="UP001215598"/>
    </source>
</evidence>
<name>A0AAD7I8S2_9AGAR</name>
<comment type="caution">
    <text evidence="1">The sequence shown here is derived from an EMBL/GenBank/DDBJ whole genome shotgun (WGS) entry which is preliminary data.</text>
</comment>
<dbReference type="AlphaFoldDB" id="A0AAD7I8S2"/>